<evidence type="ECO:0008006" key="2">
    <source>
        <dbReference type="Google" id="ProtNLM"/>
    </source>
</evidence>
<reference evidence="1" key="1">
    <citation type="submission" date="2014-12" db="EMBL/GenBank/DDBJ databases">
        <title>Insight into the proteome of Arion vulgaris.</title>
        <authorList>
            <person name="Aradska J."/>
            <person name="Bulat T."/>
            <person name="Smidak R."/>
            <person name="Sarate P."/>
            <person name="Gangsoo J."/>
            <person name="Sialana F."/>
            <person name="Bilban M."/>
            <person name="Lubec G."/>
        </authorList>
    </citation>
    <scope>NUCLEOTIDE SEQUENCE</scope>
    <source>
        <tissue evidence="1">Skin</tissue>
    </source>
</reference>
<protein>
    <recommendedName>
        <fullName evidence="2">Glycosyltransferase family 92 protein</fullName>
    </recommendedName>
</protein>
<evidence type="ECO:0000313" key="1">
    <source>
        <dbReference type="EMBL" id="CEK98392.1"/>
    </source>
</evidence>
<name>A0A0B7BZN0_9EUPU</name>
<feature type="non-terminal residue" evidence="1">
    <location>
        <position position="90"/>
    </location>
</feature>
<feature type="non-terminal residue" evidence="1">
    <location>
        <position position="1"/>
    </location>
</feature>
<gene>
    <name evidence="1" type="primary">ORF218596</name>
</gene>
<organism evidence="1">
    <name type="scientific">Arion vulgaris</name>
    <dbReference type="NCBI Taxonomy" id="1028688"/>
    <lineage>
        <taxon>Eukaryota</taxon>
        <taxon>Metazoa</taxon>
        <taxon>Spiralia</taxon>
        <taxon>Lophotrochozoa</taxon>
        <taxon>Mollusca</taxon>
        <taxon>Gastropoda</taxon>
        <taxon>Heterobranchia</taxon>
        <taxon>Euthyneura</taxon>
        <taxon>Panpulmonata</taxon>
        <taxon>Eupulmonata</taxon>
        <taxon>Stylommatophora</taxon>
        <taxon>Helicina</taxon>
        <taxon>Arionoidea</taxon>
        <taxon>Arionidae</taxon>
        <taxon>Arion</taxon>
    </lineage>
</organism>
<accession>A0A0B7BZN0</accession>
<dbReference type="AlphaFoldDB" id="A0A0B7BZN0"/>
<sequence length="90" mass="10521">VVVVDLDEIIVPRNHYNWMDVINSTSPQESDISKFTNSSHKNNTKHVLTGCFLIRSDHFTKNLIPNWKTLPSQFQFSDDEKKNITKYKLL</sequence>
<dbReference type="EMBL" id="HACG01051521">
    <property type="protein sequence ID" value="CEK98392.1"/>
    <property type="molecule type" value="Transcribed_RNA"/>
</dbReference>
<proteinExistence type="predicted"/>